<feature type="transmembrane region" description="Helical" evidence="7">
    <location>
        <begin position="281"/>
        <end position="301"/>
    </location>
</feature>
<evidence type="ECO:0000256" key="7">
    <source>
        <dbReference type="SAM" id="Phobius"/>
    </source>
</evidence>
<keyword evidence="4 7" id="KW-1133">Transmembrane helix</keyword>
<evidence type="ECO:0000256" key="6">
    <source>
        <dbReference type="ARBA" id="ARBA00023136"/>
    </source>
</evidence>
<evidence type="ECO:0000256" key="5">
    <source>
        <dbReference type="ARBA" id="ARBA00023065"/>
    </source>
</evidence>
<evidence type="ECO:0000256" key="2">
    <source>
        <dbReference type="ARBA" id="ARBA00022448"/>
    </source>
</evidence>
<comment type="caution">
    <text evidence="10">The sequence shown here is derived from an EMBL/GenBank/DDBJ whole genome shotgun (WGS) entry which is preliminary data.</text>
</comment>
<dbReference type="PANTHER" id="PTHR32361">
    <property type="entry name" value="FERRIC/CUPRIC REDUCTASE TRANSMEMBRANE COMPONENT"/>
    <property type="match status" value="1"/>
</dbReference>
<dbReference type="Pfam" id="PF01794">
    <property type="entry name" value="Ferric_reduct"/>
    <property type="match status" value="1"/>
</dbReference>
<evidence type="ECO:0000256" key="3">
    <source>
        <dbReference type="ARBA" id="ARBA00022692"/>
    </source>
</evidence>
<dbReference type="GO" id="GO:0006879">
    <property type="term" value="P:intracellular iron ion homeostasis"/>
    <property type="evidence" value="ECO:0007669"/>
    <property type="project" value="TreeGrafter"/>
</dbReference>
<feature type="transmembrane region" description="Helical" evidence="7">
    <location>
        <begin position="243"/>
        <end position="261"/>
    </location>
</feature>
<dbReference type="InterPro" id="IPR051410">
    <property type="entry name" value="Ferric/Cupric_Reductase"/>
</dbReference>
<evidence type="ECO:0000256" key="4">
    <source>
        <dbReference type="ARBA" id="ARBA00022989"/>
    </source>
</evidence>
<dbReference type="PANTHER" id="PTHR32361:SF9">
    <property type="entry name" value="FERRIC REDUCTASE TRANSMEMBRANE COMPONENT 3-RELATED"/>
    <property type="match status" value="1"/>
</dbReference>
<evidence type="ECO:0000259" key="9">
    <source>
        <dbReference type="Pfam" id="PF01794"/>
    </source>
</evidence>
<dbReference type="AlphaFoldDB" id="A0A8H6JDQ2"/>
<evidence type="ECO:0000313" key="10">
    <source>
        <dbReference type="EMBL" id="KAF6811182.1"/>
    </source>
</evidence>
<feature type="transmembrane region" description="Helical" evidence="7">
    <location>
        <begin position="388"/>
        <end position="409"/>
    </location>
</feature>
<feature type="signal peptide" evidence="8">
    <location>
        <begin position="1"/>
        <end position="24"/>
    </location>
</feature>
<feature type="chain" id="PRO_5034758880" evidence="8">
    <location>
        <begin position="25"/>
        <end position="734"/>
    </location>
</feature>
<dbReference type="InterPro" id="IPR039261">
    <property type="entry name" value="FNR_nucleotide-bd"/>
</dbReference>
<dbReference type="Gene3D" id="3.40.50.80">
    <property type="entry name" value="Nucleotide-binding domain of ferredoxin-NADP reductase (FNR) module"/>
    <property type="match status" value="1"/>
</dbReference>
<dbReference type="EMBL" id="WIGN01000077">
    <property type="protein sequence ID" value="KAF6811182.1"/>
    <property type="molecule type" value="Genomic_DNA"/>
</dbReference>
<proteinExistence type="predicted"/>
<dbReference type="GO" id="GO:0000293">
    <property type="term" value="F:ferric-chelate reductase activity"/>
    <property type="evidence" value="ECO:0007669"/>
    <property type="project" value="TreeGrafter"/>
</dbReference>
<dbReference type="GO" id="GO:0005886">
    <property type="term" value="C:plasma membrane"/>
    <property type="evidence" value="ECO:0007669"/>
    <property type="project" value="TreeGrafter"/>
</dbReference>
<feature type="transmembrane region" description="Helical" evidence="7">
    <location>
        <begin position="182"/>
        <end position="203"/>
    </location>
</feature>
<dbReference type="Proteomes" id="UP000652219">
    <property type="component" value="Unassembled WGS sequence"/>
</dbReference>
<keyword evidence="5" id="KW-0406">Ion transport</keyword>
<sequence length="734" mass="80623">MLSPPVRHGLLAVLALGLAGPTSAQSSGRPGHGLIGYPITMYQPACAHACRASLPLSSVPCDVHVHGHHSSSVSAECLAESDAYLLSAAWCFRVKCAAENVPASRLEKFWEEYLVGRELGQPLPKWTYQESLARVERDLPTEGFGEGEEVFNRTVLVGDEKYLGNWNGNVAFERVEINHQKFALIVLAAGVGIPIAFSLLRFLPFPASLTTKFYAYLVDPPAFSKYHALPVLGMGMIPTSGQAFFILYIIAINVILAAVGYRSLRPNSWYSCGAYEEIFNYVANRTGMLSFANLPLVFLYAGRNNVLLWLTNWSHTTFLLLHRWIAVVCVLQAAVHSAMWLHIHSAWEKDHAEVSAIPSWYWGIIGTVSFVLLIPSSLLPIRQRVYELYHAMHIVLAVLALVGSWYHIIYRYQRQWGYENWVIMAAVIWGFDWVLRAARVLRRGVKRAFVTRIDDEYVRVDVPGVDCRGHAYVYFPTLTWRVWESHPLSIAGVAYHGSEDVPRTVRSDSVAASDEKAEAVAGVSPARASSSEFSLSEAVAPRATGISFFVRVGKGTTRLLANQHDTPGGLPVLLEAYSGESRLYEDGGRWEPTAEFPNVVFFAGGVGITAILPKISASRGLYRPLGRKKLYWGVRAGAASLVNAVETMVVGSGGASVRPEGSSELQWGDVEVSVSVGERFDIRAITEAEVRSNEGGTMVVVCGPAGIADDVRVAVASLGRHGCLVKLVEETFVW</sequence>
<protein>
    <submittedName>
        <fullName evidence="10">Ferric reductase transmembrane component 4</fullName>
    </submittedName>
</protein>
<dbReference type="GO" id="GO:0015677">
    <property type="term" value="P:copper ion import"/>
    <property type="evidence" value="ECO:0007669"/>
    <property type="project" value="TreeGrafter"/>
</dbReference>
<keyword evidence="11" id="KW-1185">Reference proteome</keyword>
<keyword evidence="8" id="KW-0732">Signal</keyword>
<gene>
    <name evidence="10" type="ORF">CSOJ01_05861</name>
</gene>
<dbReference type="CDD" id="cd06186">
    <property type="entry name" value="NOX_Duox_like_FAD_NADP"/>
    <property type="match status" value="1"/>
</dbReference>
<feature type="transmembrane region" description="Helical" evidence="7">
    <location>
        <begin position="421"/>
        <end position="438"/>
    </location>
</feature>
<comment type="subcellular location">
    <subcellularLocation>
        <location evidence="1">Membrane</location>
        <topology evidence="1">Multi-pass membrane protein</topology>
    </subcellularLocation>
</comment>
<accession>A0A8H6JDQ2</accession>
<evidence type="ECO:0000256" key="8">
    <source>
        <dbReference type="SAM" id="SignalP"/>
    </source>
</evidence>
<dbReference type="SUPFAM" id="SSF52343">
    <property type="entry name" value="Ferredoxin reductase-like, C-terminal NADP-linked domain"/>
    <property type="match status" value="1"/>
</dbReference>
<reference evidence="10 11" key="1">
    <citation type="journal article" date="2020" name="Phytopathology">
        <title>Genome Sequence Resources of Colletotrichum truncatum, C. plurivorum, C. musicola, and C. sojae: Four Species Pathogenic to Soybean (Glycine max).</title>
        <authorList>
            <person name="Rogerio F."/>
            <person name="Boufleur T.R."/>
            <person name="Ciampi-Guillardi M."/>
            <person name="Sukno S.A."/>
            <person name="Thon M.R."/>
            <person name="Massola Junior N.S."/>
            <person name="Baroncelli R."/>
        </authorList>
    </citation>
    <scope>NUCLEOTIDE SEQUENCE [LARGE SCALE GENOMIC DNA]</scope>
    <source>
        <strain evidence="10 11">LFN0009</strain>
    </source>
</reference>
<name>A0A8H6JDQ2_9PEZI</name>
<organism evidence="10 11">
    <name type="scientific">Colletotrichum sojae</name>
    <dbReference type="NCBI Taxonomy" id="2175907"/>
    <lineage>
        <taxon>Eukaryota</taxon>
        <taxon>Fungi</taxon>
        <taxon>Dikarya</taxon>
        <taxon>Ascomycota</taxon>
        <taxon>Pezizomycotina</taxon>
        <taxon>Sordariomycetes</taxon>
        <taxon>Hypocreomycetidae</taxon>
        <taxon>Glomerellales</taxon>
        <taxon>Glomerellaceae</taxon>
        <taxon>Colletotrichum</taxon>
        <taxon>Colletotrichum orchidearum species complex</taxon>
    </lineage>
</organism>
<dbReference type="InterPro" id="IPR013130">
    <property type="entry name" value="Fe3_Rdtase_TM_dom"/>
</dbReference>
<feature type="transmembrane region" description="Helical" evidence="7">
    <location>
        <begin position="321"/>
        <end position="340"/>
    </location>
</feature>
<evidence type="ECO:0000256" key="1">
    <source>
        <dbReference type="ARBA" id="ARBA00004141"/>
    </source>
</evidence>
<keyword evidence="6 7" id="KW-0472">Membrane</keyword>
<evidence type="ECO:0000313" key="11">
    <source>
        <dbReference type="Proteomes" id="UP000652219"/>
    </source>
</evidence>
<keyword evidence="3 7" id="KW-0812">Transmembrane</keyword>
<feature type="transmembrane region" description="Helical" evidence="7">
    <location>
        <begin position="360"/>
        <end position="381"/>
    </location>
</feature>
<feature type="domain" description="Ferric oxidoreductase" evidence="9">
    <location>
        <begin position="286"/>
        <end position="403"/>
    </location>
</feature>
<dbReference type="GO" id="GO:0006826">
    <property type="term" value="P:iron ion transport"/>
    <property type="evidence" value="ECO:0007669"/>
    <property type="project" value="TreeGrafter"/>
</dbReference>
<dbReference type="SFLD" id="SFLDG01168">
    <property type="entry name" value="Ferric_reductase_subgroup_(FRE"/>
    <property type="match status" value="1"/>
</dbReference>
<keyword evidence="2" id="KW-0813">Transport</keyword>